<comment type="caution">
    <text evidence="1">The sequence shown here is derived from an EMBL/GenBank/DDBJ whole genome shotgun (WGS) entry which is preliminary data.</text>
</comment>
<gene>
    <name evidence="1" type="ORF">BGZ97_009109</name>
</gene>
<sequence length="142" mass="15286">MICDHIDGNPSNNKFANLGINCPMCDAVRHCGLAGIKGVLALGISSMAQDEICRRTLELSSESPDDRGVPSFEEVDGSAVLVAESTVGYANVLLSLDDGFDYATECNRCPASTPPHTYDMHKGFFKPKAAILMGHILDNRIQ</sequence>
<evidence type="ECO:0000313" key="1">
    <source>
        <dbReference type="EMBL" id="KAG0322057.1"/>
    </source>
</evidence>
<accession>A0A9P6RPS9</accession>
<proteinExistence type="predicted"/>
<evidence type="ECO:0000313" key="2">
    <source>
        <dbReference type="Proteomes" id="UP000823405"/>
    </source>
</evidence>
<dbReference type="OrthoDB" id="10067381at2759"/>
<protein>
    <submittedName>
        <fullName evidence="1">Uncharacterized protein</fullName>
    </submittedName>
</protein>
<dbReference type="EMBL" id="JAAAIN010000043">
    <property type="protein sequence ID" value="KAG0322057.1"/>
    <property type="molecule type" value="Genomic_DNA"/>
</dbReference>
<dbReference type="Proteomes" id="UP000823405">
    <property type="component" value="Unassembled WGS sequence"/>
</dbReference>
<reference evidence="1" key="1">
    <citation type="journal article" date="2020" name="Fungal Divers.">
        <title>Resolving the Mortierellaceae phylogeny through synthesis of multi-gene phylogenetics and phylogenomics.</title>
        <authorList>
            <person name="Vandepol N."/>
            <person name="Liber J."/>
            <person name="Desiro A."/>
            <person name="Na H."/>
            <person name="Kennedy M."/>
            <person name="Barry K."/>
            <person name="Grigoriev I.V."/>
            <person name="Miller A.N."/>
            <person name="O'Donnell K."/>
            <person name="Stajich J.E."/>
            <person name="Bonito G."/>
        </authorList>
    </citation>
    <scope>NUCLEOTIDE SEQUENCE</scope>
    <source>
        <strain evidence="1">NVP60</strain>
    </source>
</reference>
<name>A0A9P6RPS9_9FUNG</name>
<keyword evidence="2" id="KW-1185">Reference proteome</keyword>
<organism evidence="1 2">
    <name type="scientific">Linnemannia gamsii</name>
    <dbReference type="NCBI Taxonomy" id="64522"/>
    <lineage>
        <taxon>Eukaryota</taxon>
        <taxon>Fungi</taxon>
        <taxon>Fungi incertae sedis</taxon>
        <taxon>Mucoromycota</taxon>
        <taxon>Mortierellomycotina</taxon>
        <taxon>Mortierellomycetes</taxon>
        <taxon>Mortierellales</taxon>
        <taxon>Mortierellaceae</taxon>
        <taxon>Linnemannia</taxon>
    </lineage>
</organism>
<dbReference type="AlphaFoldDB" id="A0A9P6RPS9"/>